<feature type="transmembrane region" description="Helical" evidence="1">
    <location>
        <begin position="54"/>
        <end position="73"/>
    </location>
</feature>
<protein>
    <submittedName>
        <fullName evidence="2">Uncharacterized protein</fullName>
    </submittedName>
</protein>
<keyword evidence="1" id="KW-0472">Membrane</keyword>
<dbReference type="Proteomes" id="UP001218188">
    <property type="component" value="Unassembled WGS sequence"/>
</dbReference>
<accession>A0AAD6TAJ8</accession>
<feature type="transmembrane region" description="Helical" evidence="1">
    <location>
        <begin position="122"/>
        <end position="139"/>
    </location>
</feature>
<sequence length="140" mass="15399">MADPTAFYPPGYLAAVGVPLITGAMLTPPLYGIGVAQVAYYYRSFQNDPIAVKLVVGILFLLDTAHIICHLQSSYEWFIIELLGPIMPILFCVGLFLTYTIIFVVQCSYAARVYILSNKNKFVAPLVIVLACGQISMFVP</sequence>
<gene>
    <name evidence="2" type="ORF">C8F04DRAFT_55685</name>
</gene>
<evidence type="ECO:0000313" key="2">
    <source>
        <dbReference type="EMBL" id="KAJ7042871.1"/>
    </source>
</evidence>
<keyword evidence="1" id="KW-0812">Transmembrane</keyword>
<proteinExistence type="predicted"/>
<dbReference type="EMBL" id="JARJCM010000011">
    <property type="protein sequence ID" value="KAJ7042871.1"/>
    <property type="molecule type" value="Genomic_DNA"/>
</dbReference>
<keyword evidence="1" id="KW-1133">Transmembrane helix</keyword>
<comment type="caution">
    <text evidence="2">The sequence shown here is derived from an EMBL/GenBank/DDBJ whole genome shotgun (WGS) entry which is preliminary data.</text>
</comment>
<evidence type="ECO:0000313" key="3">
    <source>
        <dbReference type="Proteomes" id="UP001218188"/>
    </source>
</evidence>
<dbReference type="AlphaFoldDB" id="A0AAD6TAJ8"/>
<feature type="transmembrane region" description="Helical" evidence="1">
    <location>
        <begin position="85"/>
        <end position="110"/>
    </location>
</feature>
<evidence type="ECO:0000256" key="1">
    <source>
        <dbReference type="SAM" id="Phobius"/>
    </source>
</evidence>
<reference evidence="2" key="1">
    <citation type="submission" date="2023-03" db="EMBL/GenBank/DDBJ databases">
        <title>Massive genome expansion in bonnet fungi (Mycena s.s.) driven by repeated elements and novel gene families across ecological guilds.</title>
        <authorList>
            <consortium name="Lawrence Berkeley National Laboratory"/>
            <person name="Harder C.B."/>
            <person name="Miyauchi S."/>
            <person name="Viragh M."/>
            <person name="Kuo A."/>
            <person name="Thoen E."/>
            <person name="Andreopoulos B."/>
            <person name="Lu D."/>
            <person name="Skrede I."/>
            <person name="Drula E."/>
            <person name="Henrissat B."/>
            <person name="Morin E."/>
            <person name="Kohler A."/>
            <person name="Barry K."/>
            <person name="LaButti K."/>
            <person name="Morin E."/>
            <person name="Salamov A."/>
            <person name="Lipzen A."/>
            <person name="Mereny Z."/>
            <person name="Hegedus B."/>
            <person name="Baldrian P."/>
            <person name="Stursova M."/>
            <person name="Weitz H."/>
            <person name="Taylor A."/>
            <person name="Grigoriev I.V."/>
            <person name="Nagy L.G."/>
            <person name="Martin F."/>
            <person name="Kauserud H."/>
        </authorList>
    </citation>
    <scope>NUCLEOTIDE SEQUENCE</scope>
    <source>
        <strain evidence="2">CBHHK200</strain>
    </source>
</reference>
<organism evidence="2 3">
    <name type="scientific">Mycena alexandri</name>
    <dbReference type="NCBI Taxonomy" id="1745969"/>
    <lineage>
        <taxon>Eukaryota</taxon>
        <taxon>Fungi</taxon>
        <taxon>Dikarya</taxon>
        <taxon>Basidiomycota</taxon>
        <taxon>Agaricomycotina</taxon>
        <taxon>Agaricomycetes</taxon>
        <taxon>Agaricomycetidae</taxon>
        <taxon>Agaricales</taxon>
        <taxon>Marasmiineae</taxon>
        <taxon>Mycenaceae</taxon>
        <taxon>Mycena</taxon>
    </lineage>
</organism>
<keyword evidence="3" id="KW-1185">Reference proteome</keyword>
<name>A0AAD6TAJ8_9AGAR</name>
<feature type="transmembrane region" description="Helical" evidence="1">
    <location>
        <begin position="12"/>
        <end position="42"/>
    </location>
</feature>